<keyword evidence="1" id="KW-1133">Transmembrane helix</keyword>
<dbReference type="EMBL" id="CM031819">
    <property type="protein sequence ID" value="KAG6636688.1"/>
    <property type="molecule type" value="Genomic_DNA"/>
</dbReference>
<gene>
    <name evidence="3" type="ORF">CIPAW_11G128200</name>
</gene>
<reference evidence="3" key="1">
    <citation type="submission" date="2020-12" db="EMBL/GenBank/DDBJ databases">
        <title>WGS assembly of Carya illinoinensis cv. Pawnee.</title>
        <authorList>
            <person name="Platts A."/>
            <person name="Shu S."/>
            <person name="Wright S."/>
            <person name="Barry K."/>
            <person name="Edger P."/>
            <person name="Pires J.C."/>
            <person name="Schmutz J."/>
        </authorList>
    </citation>
    <scope>NUCLEOTIDE SEQUENCE</scope>
    <source>
        <tissue evidence="3">Leaf</tissue>
    </source>
</reference>
<dbReference type="Pfam" id="PF03168">
    <property type="entry name" value="LEA_2"/>
    <property type="match status" value="1"/>
</dbReference>
<dbReference type="PANTHER" id="PTHR31852">
    <property type="entry name" value="LATE EMBRYOGENESIS ABUNDANT (LEA) HYDROXYPROLINE-RICH GLYCOPROTEIN FAMILY"/>
    <property type="match status" value="1"/>
</dbReference>
<organism evidence="3 4">
    <name type="scientific">Carya illinoinensis</name>
    <name type="common">Pecan</name>
    <dbReference type="NCBI Taxonomy" id="32201"/>
    <lineage>
        <taxon>Eukaryota</taxon>
        <taxon>Viridiplantae</taxon>
        <taxon>Streptophyta</taxon>
        <taxon>Embryophyta</taxon>
        <taxon>Tracheophyta</taxon>
        <taxon>Spermatophyta</taxon>
        <taxon>Magnoliopsida</taxon>
        <taxon>eudicotyledons</taxon>
        <taxon>Gunneridae</taxon>
        <taxon>Pentapetalae</taxon>
        <taxon>rosids</taxon>
        <taxon>fabids</taxon>
        <taxon>Fagales</taxon>
        <taxon>Juglandaceae</taxon>
        <taxon>Carya</taxon>
    </lineage>
</organism>
<protein>
    <recommendedName>
        <fullName evidence="2">Late embryogenesis abundant protein LEA-2 subgroup domain-containing protein</fullName>
    </recommendedName>
</protein>
<dbReference type="InterPro" id="IPR055301">
    <property type="entry name" value="Lea14-like_2"/>
</dbReference>
<evidence type="ECO:0000313" key="3">
    <source>
        <dbReference type="EMBL" id="KAG6636688.1"/>
    </source>
</evidence>
<name>A0A8T1P336_CARIL</name>
<keyword evidence="1" id="KW-0812">Transmembrane</keyword>
<feature type="transmembrane region" description="Helical" evidence="1">
    <location>
        <begin position="38"/>
        <end position="64"/>
    </location>
</feature>
<dbReference type="AlphaFoldDB" id="A0A8T1P336"/>
<keyword evidence="4" id="KW-1185">Reference proteome</keyword>
<dbReference type="Proteomes" id="UP000811609">
    <property type="component" value="Chromosome 11"/>
</dbReference>
<proteinExistence type="predicted"/>
<comment type="caution">
    <text evidence="3">The sequence shown here is derived from an EMBL/GenBank/DDBJ whole genome shotgun (WGS) entry which is preliminary data.</text>
</comment>
<accession>A0A8T1P336</accession>
<keyword evidence="1" id="KW-0472">Membrane</keyword>
<evidence type="ECO:0000259" key="2">
    <source>
        <dbReference type="Pfam" id="PF03168"/>
    </source>
</evidence>
<evidence type="ECO:0000313" key="4">
    <source>
        <dbReference type="Proteomes" id="UP000811609"/>
    </source>
</evidence>
<feature type="domain" description="Late embryogenesis abundant protein LEA-2 subgroup" evidence="2">
    <location>
        <begin position="94"/>
        <end position="193"/>
    </location>
</feature>
<sequence length="215" mass="24203">MAPEIDQQFKPLAPTAYRIRSDEDEALYMQQKLCRRRCIKCCGCFTALFLILAVVLLVLAFTVFHIKDPVIRMNSVTLQHLNLTTSTATVLADVSVKNPNAVAFRYGNSTTIVYYREERVGEGTIPHGKAKARRTQRMNMTMYIMLDKIFSAPSYGNDSSSGALPMSTFTKLSGRVKILKISKKNVVVQMNCTLTYNVMSQAIQDKKSCRSRVNL</sequence>
<dbReference type="InterPro" id="IPR004864">
    <property type="entry name" value="LEA_2"/>
</dbReference>
<evidence type="ECO:0000256" key="1">
    <source>
        <dbReference type="SAM" id="Phobius"/>
    </source>
</evidence>